<dbReference type="InterPro" id="IPR007138">
    <property type="entry name" value="ABM_dom"/>
</dbReference>
<dbReference type="RefSeq" id="WP_317563425.1">
    <property type="nucleotide sequence ID" value="NZ_JAWLJX010000001.1"/>
</dbReference>
<comment type="caution">
    <text evidence="2">The sequence shown here is derived from an EMBL/GenBank/DDBJ whole genome shotgun (WGS) entry which is preliminary data.</text>
</comment>
<proteinExistence type="predicted"/>
<keyword evidence="2" id="KW-0503">Monooxygenase</keyword>
<reference evidence="2 3" key="1">
    <citation type="submission" date="2023-10" db="EMBL/GenBank/DDBJ databases">
        <title>Development of a sustainable strategy for remediation of hydrocarbon-contaminated territories based on the waste exchange concept.</title>
        <authorList>
            <person name="Krivoruchko A."/>
        </authorList>
    </citation>
    <scope>NUCLEOTIDE SEQUENCE [LARGE SCALE GENOMIC DNA]</scope>
    <source>
        <strain evidence="2 3">IEGM 1323</strain>
    </source>
</reference>
<gene>
    <name evidence="2" type="ORF">R3P96_04885</name>
</gene>
<organism evidence="2 3">
    <name type="scientific">Rhodococcoides yunnanense</name>
    <dbReference type="NCBI Taxonomy" id="278209"/>
    <lineage>
        <taxon>Bacteria</taxon>
        <taxon>Bacillati</taxon>
        <taxon>Actinomycetota</taxon>
        <taxon>Actinomycetes</taxon>
        <taxon>Mycobacteriales</taxon>
        <taxon>Nocardiaceae</taxon>
        <taxon>Rhodococcoides</taxon>
    </lineage>
</organism>
<dbReference type="EC" id="1.-.-.-" evidence="2"/>
<evidence type="ECO:0000313" key="3">
    <source>
        <dbReference type="Proteomes" id="UP001185755"/>
    </source>
</evidence>
<sequence length="98" mass="10689">MSNDLKVVATIIAKPDAIDAVRDGLSALVAETRREEGNISYELFESAVEPGTFITVELWKSQEDLDGHMQTPHLQQALREFGAHLAASPAIHPLRPVG</sequence>
<dbReference type="InterPro" id="IPR011008">
    <property type="entry name" value="Dimeric_a/b-barrel"/>
</dbReference>
<dbReference type="EMBL" id="JAWLJX010000001">
    <property type="protein sequence ID" value="MDV6260667.1"/>
    <property type="molecule type" value="Genomic_DNA"/>
</dbReference>
<protein>
    <submittedName>
        <fullName evidence="2">Quinol monooxygenase</fullName>
        <ecNumber evidence="2">1.-.-.-</ecNumber>
    </submittedName>
</protein>
<dbReference type="Pfam" id="PF03992">
    <property type="entry name" value="ABM"/>
    <property type="match status" value="1"/>
</dbReference>
<dbReference type="PANTHER" id="PTHR33336">
    <property type="entry name" value="QUINOL MONOOXYGENASE YGIN-RELATED"/>
    <property type="match status" value="1"/>
</dbReference>
<feature type="domain" description="ABM" evidence="1">
    <location>
        <begin position="5"/>
        <end position="94"/>
    </location>
</feature>
<keyword evidence="3" id="KW-1185">Reference proteome</keyword>
<dbReference type="GO" id="GO:0004497">
    <property type="term" value="F:monooxygenase activity"/>
    <property type="evidence" value="ECO:0007669"/>
    <property type="project" value="UniProtKB-KW"/>
</dbReference>
<name>A0ABU4B8Y4_9NOCA</name>
<dbReference type="SUPFAM" id="SSF54909">
    <property type="entry name" value="Dimeric alpha+beta barrel"/>
    <property type="match status" value="1"/>
</dbReference>
<dbReference type="InterPro" id="IPR050744">
    <property type="entry name" value="AI-2_Isomerase_LsrG"/>
</dbReference>
<evidence type="ECO:0000313" key="2">
    <source>
        <dbReference type="EMBL" id="MDV6260667.1"/>
    </source>
</evidence>
<dbReference type="PANTHER" id="PTHR33336:SF15">
    <property type="entry name" value="ABM DOMAIN-CONTAINING PROTEIN"/>
    <property type="match status" value="1"/>
</dbReference>
<dbReference type="PROSITE" id="PS51725">
    <property type="entry name" value="ABM"/>
    <property type="match status" value="1"/>
</dbReference>
<accession>A0ABU4B8Y4</accession>
<dbReference type="Gene3D" id="3.30.70.100">
    <property type="match status" value="1"/>
</dbReference>
<keyword evidence="2" id="KW-0560">Oxidoreductase</keyword>
<evidence type="ECO:0000259" key="1">
    <source>
        <dbReference type="PROSITE" id="PS51725"/>
    </source>
</evidence>
<dbReference type="Proteomes" id="UP001185755">
    <property type="component" value="Unassembled WGS sequence"/>
</dbReference>